<proteinExistence type="predicted"/>
<accession>A0A8J3M3L5</accession>
<reference evidence="3" key="2">
    <citation type="submission" date="2020-09" db="EMBL/GenBank/DDBJ databases">
        <authorList>
            <person name="Sun Q."/>
            <person name="Zhou Y."/>
        </authorList>
    </citation>
    <scope>NUCLEOTIDE SEQUENCE</scope>
    <source>
        <strain evidence="3">CGMCC 1.16548</strain>
    </source>
</reference>
<dbReference type="PANTHER" id="PTHR43546:SF9">
    <property type="entry name" value="L-ASCORBATE-6-PHOSPHATE LACTONASE ULAG-RELATED"/>
    <property type="match status" value="1"/>
</dbReference>
<gene>
    <name evidence="3" type="ORF">GCM10011600_25520</name>
</gene>
<dbReference type="Proteomes" id="UP000617531">
    <property type="component" value="Unassembled WGS sequence"/>
</dbReference>
<evidence type="ECO:0000313" key="3">
    <source>
        <dbReference type="EMBL" id="GHF23324.1"/>
    </source>
</evidence>
<evidence type="ECO:0000313" key="4">
    <source>
        <dbReference type="Proteomes" id="UP000617531"/>
    </source>
</evidence>
<name>A0A8J3M3L5_9MICO</name>
<keyword evidence="1" id="KW-0378">Hydrolase</keyword>
<protein>
    <recommendedName>
        <fullName evidence="2">Metallo-beta-lactamase domain-containing protein</fullName>
    </recommendedName>
</protein>
<reference evidence="3" key="1">
    <citation type="journal article" date="2014" name="Int. J. Syst. Evol. Microbiol.">
        <title>Complete genome sequence of Corynebacterium casei LMG S-19264T (=DSM 44701T), isolated from a smear-ripened cheese.</title>
        <authorList>
            <consortium name="US DOE Joint Genome Institute (JGI-PGF)"/>
            <person name="Walter F."/>
            <person name="Albersmeier A."/>
            <person name="Kalinowski J."/>
            <person name="Ruckert C."/>
        </authorList>
    </citation>
    <scope>NUCLEOTIDE SEQUENCE</scope>
    <source>
        <strain evidence="3">CGMCC 1.16548</strain>
    </source>
</reference>
<dbReference type="EMBL" id="BNAI01000007">
    <property type="protein sequence ID" value="GHF23324.1"/>
    <property type="molecule type" value="Genomic_DNA"/>
</dbReference>
<dbReference type="RefSeq" id="WP_191283923.1">
    <property type="nucleotide sequence ID" value="NZ_BNAI01000007.1"/>
</dbReference>
<dbReference type="AlphaFoldDB" id="A0A8J3M3L5"/>
<sequence length="265" mass="27334">MPGSSASPVTVTYVGGPTVLLEYAGLTILTDPTFDAPQEYERPGSTTLVKTHGPALDVAALPPVHLILLSHHDHRDNLDEAGLALVRSGIPTLTTPLAATELGLPHVRGLEPWEATARRGFSVTAVPASHGPGDAAGPVTGFVLEAPGAPTVYVSGDNSELDVVDEIAARFAPIDVAVLFAGAARVPRIDAALTLTSVDAVAATRMLGARAVVGVHTEDWRHFSESRADLEAAFAAAGIADLLVATPRGVRASVAEEPRSDVSGL</sequence>
<dbReference type="GO" id="GO:0016787">
    <property type="term" value="F:hydrolase activity"/>
    <property type="evidence" value="ECO:0007669"/>
    <property type="project" value="UniProtKB-KW"/>
</dbReference>
<dbReference type="Gene3D" id="3.60.15.10">
    <property type="entry name" value="Ribonuclease Z/Hydroxyacylglutathione hydrolase-like"/>
    <property type="match status" value="1"/>
</dbReference>
<dbReference type="Pfam" id="PF12706">
    <property type="entry name" value="Lactamase_B_2"/>
    <property type="match status" value="1"/>
</dbReference>
<dbReference type="InterPro" id="IPR036866">
    <property type="entry name" value="RibonucZ/Hydroxyglut_hydro"/>
</dbReference>
<evidence type="ECO:0000256" key="1">
    <source>
        <dbReference type="ARBA" id="ARBA00022801"/>
    </source>
</evidence>
<dbReference type="PANTHER" id="PTHR43546">
    <property type="entry name" value="UPF0173 METAL-DEPENDENT HYDROLASE MJ1163-RELATED"/>
    <property type="match status" value="1"/>
</dbReference>
<evidence type="ECO:0000259" key="2">
    <source>
        <dbReference type="Pfam" id="PF12706"/>
    </source>
</evidence>
<dbReference type="InterPro" id="IPR001279">
    <property type="entry name" value="Metallo-B-lactamas"/>
</dbReference>
<keyword evidence="4" id="KW-1185">Reference proteome</keyword>
<organism evidence="3 4">
    <name type="scientific">Pseudolysinimonas yzui</name>
    <dbReference type="NCBI Taxonomy" id="2708254"/>
    <lineage>
        <taxon>Bacteria</taxon>
        <taxon>Bacillati</taxon>
        <taxon>Actinomycetota</taxon>
        <taxon>Actinomycetes</taxon>
        <taxon>Micrococcales</taxon>
        <taxon>Microbacteriaceae</taxon>
        <taxon>Pseudolysinimonas</taxon>
    </lineage>
</organism>
<dbReference type="InterPro" id="IPR050114">
    <property type="entry name" value="UPF0173_UPF0282_UlaG_hydrolase"/>
</dbReference>
<feature type="domain" description="Metallo-beta-lactamase" evidence="2">
    <location>
        <begin position="28"/>
        <end position="216"/>
    </location>
</feature>
<dbReference type="SUPFAM" id="SSF56281">
    <property type="entry name" value="Metallo-hydrolase/oxidoreductase"/>
    <property type="match status" value="1"/>
</dbReference>
<comment type="caution">
    <text evidence="3">The sequence shown here is derived from an EMBL/GenBank/DDBJ whole genome shotgun (WGS) entry which is preliminary data.</text>
</comment>